<reference evidence="3 4" key="1">
    <citation type="submission" date="2023-08" db="EMBL/GenBank/DDBJ databases">
        <title>Black Yeasts Isolated from many extreme environments.</title>
        <authorList>
            <person name="Coleine C."/>
            <person name="Stajich J.E."/>
            <person name="Selbmann L."/>
        </authorList>
    </citation>
    <scope>NUCLEOTIDE SEQUENCE [LARGE SCALE GENOMIC DNA]</scope>
    <source>
        <strain evidence="3 4">CCFEE 5885</strain>
    </source>
</reference>
<dbReference type="Proteomes" id="UP001345013">
    <property type="component" value="Unassembled WGS sequence"/>
</dbReference>
<evidence type="ECO:0000256" key="1">
    <source>
        <dbReference type="SAM" id="Coils"/>
    </source>
</evidence>
<feature type="coiled-coil region" evidence="1">
    <location>
        <begin position="129"/>
        <end position="177"/>
    </location>
</feature>
<sequence>MSRSTAHCSGTEQQLGLDVDPAEVRLVPGPADPYAWQYGLEQEHLFRKQLSKHTISAYRQICQHLGHAIQAVLHDGQPVRSFTPRDVDSGECSRLPPPGSPGSPSSHGCCHGEPGHAARELSTEHMFALQELQTENQSLAARLDVAMSVAEERNIEIQRLHESNDAREQHLRELQATIQQRDVEALRCTQRVAEYRDREQAMTVLLHGWERGLRTLQVEVGTALQHQTSVSNA</sequence>
<evidence type="ECO:0000313" key="4">
    <source>
        <dbReference type="Proteomes" id="UP001345013"/>
    </source>
</evidence>
<name>A0ABR0JWA0_9EURO</name>
<feature type="compositionally biased region" description="Low complexity" evidence="2">
    <location>
        <begin position="102"/>
        <end position="112"/>
    </location>
</feature>
<evidence type="ECO:0000313" key="3">
    <source>
        <dbReference type="EMBL" id="KAK5077423.1"/>
    </source>
</evidence>
<evidence type="ECO:0000256" key="2">
    <source>
        <dbReference type="SAM" id="MobiDB-lite"/>
    </source>
</evidence>
<keyword evidence="4" id="KW-1185">Reference proteome</keyword>
<feature type="region of interest" description="Disordered" evidence="2">
    <location>
        <begin position="80"/>
        <end position="116"/>
    </location>
</feature>
<comment type="caution">
    <text evidence="3">The sequence shown here is derived from an EMBL/GenBank/DDBJ whole genome shotgun (WGS) entry which is preliminary data.</text>
</comment>
<keyword evidence="1" id="KW-0175">Coiled coil</keyword>
<accession>A0ABR0JWA0</accession>
<proteinExistence type="predicted"/>
<dbReference type="EMBL" id="JAVRRG010000225">
    <property type="protein sequence ID" value="KAK5077423.1"/>
    <property type="molecule type" value="Genomic_DNA"/>
</dbReference>
<gene>
    <name evidence="3" type="ORF">LTR24_009670</name>
</gene>
<organism evidence="3 4">
    <name type="scientific">Lithohypha guttulata</name>
    <dbReference type="NCBI Taxonomy" id="1690604"/>
    <lineage>
        <taxon>Eukaryota</taxon>
        <taxon>Fungi</taxon>
        <taxon>Dikarya</taxon>
        <taxon>Ascomycota</taxon>
        <taxon>Pezizomycotina</taxon>
        <taxon>Eurotiomycetes</taxon>
        <taxon>Chaetothyriomycetidae</taxon>
        <taxon>Chaetothyriales</taxon>
        <taxon>Trichomeriaceae</taxon>
        <taxon>Lithohypha</taxon>
    </lineage>
</organism>
<protein>
    <submittedName>
        <fullName evidence="3">Uncharacterized protein</fullName>
    </submittedName>
</protein>